<feature type="domain" description="ABC transmembrane type-1" evidence="13">
    <location>
        <begin position="388"/>
        <end position="672"/>
    </location>
</feature>
<keyword evidence="8 11" id="KW-0472">Membrane</keyword>
<feature type="compositionally biased region" description="Low complexity" evidence="10">
    <location>
        <begin position="1149"/>
        <end position="1163"/>
    </location>
</feature>
<dbReference type="PANTHER" id="PTHR24221:SF648">
    <property type="entry name" value="ABC-TYPE TRANSPORTER ATR1"/>
    <property type="match status" value="1"/>
</dbReference>
<dbReference type="InterPro" id="IPR003439">
    <property type="entry name" value="ABC_transporter-like_ATP-bd"/>
</dbReference>
<dbReference type="GO" id="GO:0140359">
    <property type="term" value="F:ABC-type transporter activity"/>
    <property type="evidence" value="ECO:0007669"/>
    <property type="project" value="InterPro"/>
</dbReference>
<dbReference type="EMBL" id="NHTK01001348">
    <property type="protein sequence ID" value="PPQ99711.1"/>
    <property type="molecule type" value="Genomic_DNA"/>
</dbReference>
<dbReference type="PROSITE" id="PS50893">
    <property type="entry name" value="ABC_TRANSPORTER_2"/>
    <property type="match status" value="1"/>
</dbReference>
<dbReference type="GO" id="GO:0016020">
    <property type="term" value="C:membrane"/>
    <property type="evidence" value="ECO:0007669"/>
    <property type="project" value="UniProtKB-SubCell"/>
</dbReference>
<gene>
    <name evidence="14" type="ORF">CVT24_009694</name>
</gene>
<dbReference type="SUPFAM" id="SSF90123">
    <property type="entry name" value="ABC transporter transmembrane region"/>
    <property type="match status" value="1"/>
</dbReference>
<keyword evidence="6" id="KW-0067">ATP-binding</keyword>
<dbReference type="GO" id="GO:0000041">
    <property type="term" value="P:transition metal ion transport"/>
    <property type="evidence" value="ECO:0007669"/>
    <property type="project" value="UniProtKB-ARBA"/>
</dbReference>
<reference evidence="14 15" key="1">
    <citation type="journal article" date="2018" name="Evol. Lett.">
        <title>Horizontal gene cluster transfer increased hallucinogenic mushroom diversity.</title>
        <authorList>
            <person name="Reynolds H.T."/>
            <person name="Vijayakumar V."/>
            <person name="Gluck-Thaler E."/>
            <person name="Korotkin H.B."/>
            <person name="Matheny P.B."/>
            <person name="Slot J.C."/>
        </authorList>
    </citation>
    <scope>NUCLEOTIDE SEQUENCE [LARGE SCALE GENOMIC DNA]</scope>
    <source>
        <strain evidence="14 15">2629</strain>
    </source>
</reference>
<dbReference type="AlphaFoldDB" id="A0A409Y9W1"/>
<feature type="transmembrane region" description="Helical" evidence="11">
    <location>
        <begin position="526"/>
        <end position="547"/>
    </location>
</feature>
<keyword evidence="7 11" id="KW-1133">Transmembrane helix</keyword>
<feature type="transmembrane region" description="Helical" evidence="11">
    <location>
        <begin position="245"/>
        <end position="269"/>
    </location>
</feature>
<dbReference type="FunCoup" id="A0A409Y9W1">
    <property type="interactions" value="68"/>
</dbReference>
<dbReference type="InParanoid" id="A0A409Y9W1"/>
<evidence type="ECO:0000256" key="5">
    <source>
        <dbReference type="ARBA" id="ARBA00022792"/>
    </source>
</evidence>
<keyword evidence="2" id="KW-0813">Transport</keyword>
<evidence type="ECO:0000259" key="12">
    <source>
        <dbReference type="PROSITE" id="PS50893"/>
    </source>
</evidence>
<feature type="compositionally biased region" description="Polar residues" evidence="10">
    <location>
        <begin position="1048"/>
        <end position="1059"/>
    </location>
</feature>
<dbReference type="GO" id="GO:0005524">
    <property type="term" value="F:ATP binding"/>
    <property type="evidence" value="ECO:0007669"/>
    <property type="project" value="UniProtKB-KW"/>
</dbReference>
<feature type="region of interest" description="Disordered" evidence="10">
    <location>
        <begin position="1037"/>
        <end position="1221"/>
    </location>
</feature>
<evidence type="ECO:0008006" key="16">
    <source>
        <dbReference type="Google" id="ProtNLM"/>
    </source>
</evidence>
<evidence type="ECO:0000313" key="14">
    <source>
        <dbReference type="EMBL" id="PPQ99711.1"/>
    </source>
</evidence>
<organism evidence="14 15">
    <name type="scientific">Panaeolus cyanescens</name>
    <dbReference type="NCBI Taxonomy" id="181874"/>
    <lineage>
        <taxon>Eukaryota</taxon>
        <taxon>Fungi</taxon>
        <taxon>Dikarya</taxon>
        <taxon>Basidiomycota</taxon>
        <taxon>Agaricomycotina</taxon>
        <taxon>Agaricomycetes</taxon>
        <taxon>Agaricomycetidae</taxon>
        <taxon>Agaricales</taxon>
        <taxon>Agaricineae</taxon>
        <taxon>Galeropsidaceae</taxon>
        <taxon>Panaeolus</taxon>
    </lineage>
</organism>
<dbReference type="InterPro" id="IPR011527">
    <property type="entry name" value="ABC1_TM_dom"/>
</dbReference>
<comment type="similarity">
    <text evidence="9">Belongs to the ABC transporter superfamily. ABCB family. Heavy Metal importer (TC 3.A.1.210) subfamily.</text>
</comment>
<dbReference type="Gene3D" id="1.20.1560.10">
    <property type="entry name" value="ABC transporter type 1, transmembrane domain"/>
    <property type="match status" value="1"/>
</dbReference>
<dbReference type="InterPro" id="IPR027417">
    <property type="entry name" value="P-loop_NTPase"/>
</dbReference>
<keyword evidence="3 11" id="KW-0812">Transmembrane</keyword>
<name>A0A409Y9W1_9AGAR</name>
<dbReference type="PANTHER" id="PTHR24221">
    <property type="entry name" value="ATP-BINDING CASSETTE SUB-FAMILY B"/>
    <property type="match status" value="1"/>
</dbReference>
<evidence type="ECO:0000256" key="6">
    <source>
        <dbReference type="ARBA" id="ARBA00022840"/>
    </source>
</evidence>
<dbReference type="PROSITE" id="PS00211">
    <property type="entry name" value="ABC_TRANSPORTER_1"/>
    <property type="match status" value="1"/>
</dbReference>
<evidence type="ECO:0000259" key="13">
    <source>
        <dbReference type="PROSITE" id="PS50929"/>
    </source>
</evidence>
<feature type="region of interest" description="Disordered" evidence="10">
    <location>
        <begin position="316"/>
        <end position="355"/>
    </location>
</feature>
<evidence type="ECO:0000256" key="1">
    <source>
        <dbReference type="ARBA" id="ARBA00004141"/>
    </source>
</evidence>
<dbReference type="PROSITE" id="PS50929">
    <property type="entry name" value="ABC_TM1F"/>
    <property type="match status" value="1"/>
</dbReference>
<evidence type="ECO:0000256" key="2">
    <source>
        <dbReference type="ARBA" id="ARBA00022448"/>
    </source>
</evidence>
<feature type="transmembrane region" description="Helical" evidence="11">
    <location>
        <begin position="213"/>
        <end position="233"/>
    </location>
</feature>
<evidence type="ECO:0000256" key="9">
    <source>
        <dbReference type="ARBA" id="ARBA00024363"/>
    </source>
</evidence>
<dbReference type="InterPro" id="IPR003593">
    <property type="entry name" value="AAA+_ATPase"/>
</dbReference>
<accession>A0A409Y9W1</accession>
<dbReference type="InterPro" id="IPR017871">
    <property type="entry name" value="ABC_transporter-like_CS"/>
</dbReference>
<feature type="transmembrane region" description="Helical" evidence="11">
    <location>
        <begin position="499"/>
        <end position="520"/>
    </location>
</feature>
<dbReference type="Gene3D" id="3.40.50.300">
    <property type="entry name" value="P-loop containing nucleotide triphosphate hydrolases"/>
    <property type="match status" value="1"/>
</dbReference>
<proteinExistence type="inferred from homology"/>
<evidence type="ECO:0000256" key="11">
    <source>
        <dbReference type="SAM" id="Phobius"/>
    </source>
</evidence>
<feature type="compositionally biased region" description="Polar residues" evidence="10">
    <location>
        <begin position="1184"/>
        <end position="1196"/>
    </location>
</feature>
<comment type="subcellular location">
    <subcellularLocation>
        <location evidence="1">Membrane</location>
        <topology evidence="1">Multi-pass membrane protein</topology>
    </subcellularLocation>
</comment>
<dbReference type="FunFam" id="3.40.50.300:FF:000186">
    <property type="entry name" value="ATP-binding cassette sub-family B member 7, mitochondrial"/>
    <property type="match status" value="1"/>
</dbReference>
<feature type="region of interest" description="Disordered" evidence="10">
    <location>
        <begin position="972"/>
        <end position="991"/>
    </location>
</feature>
<evidence type="ECO:0000256" key="10">
    <source>
        <dbReference type="SAM" id="MobiDB-lite"/>
    </source>
</evidence>
<feature type="transmembrane region" description="Helical" evidence="11">
    <location>
        <begin position="611"/>
        <end position="632"/>
    </location>
</feature>
<dbReference type="SUPFAM" id="SSF52540">
    <property type="entry name" value="P-loop containing nucleoside triphosphate hydrolases"/>
    <property type="match status" value="1"/>
</dbReference>
<feature type="transmembrane region" description="Helical" evidence="11">
    <location>
        <begin position="382"/>
        <end position="403"/>
    </location>
</feature>
<keyword evidence="4" id="KW-0547">Nucleotide-binding</keyword>
<feature type="compositionally biased region" description="Basic residues" evidence="10">
    <location>
        <begin position="1207"/>
        <end position="1221"/>
    </location>
</feature>
<feature type="compositionally biased region" description="Basic and acidic residues" evidence="10">
    <location>
        <begin position="1167"/>
        <end position="1182"/>
    </location>
</feature>
<feature type="compositionally biased region" description="Polar residues" evidence="10">
    <location>
        <begin position="316"/>
        <end position="333"/>
    </location>
</feature>
<feature type="transmembrane region" description="Helical" evidence="11">
    <location>
        <begin position="424"/>
        <end position="445"/>
    </location>
</feature>
<sequence length="1221" mass="133705">MSTSKNNKPLPLSDVLEDLAILRATGISVKNIVNTTTSNDNDNNLAPDTVEASVESSYDFVKSARSAIKLHDSQKLATQENKLDEIRDRYEGLVEGISARVLSPSVVLIAAFSLIFSSPTIPSSPSPITQVVVATYVPRRALILTILSLIGFTYLFHGLAFIVFALIRHEWPTNTAVPLNTLIGVVAFTGLAALGTWKDVKGVQVWLMKRVKTAIAASFALDLSLAIVLSLRLRNHLNDGGHLDIHHITPVAFTAFRTLLLFILLAGLASPRIVYNSAQPYDDVEDPEPTDSSFLLPHNQGAINSSLPPSINGESSKYGTFRSTRSNLQQSVPGTRPATPAPSTGTDKGTSKPEVSFEPTWSELWRRLSRLSPYLWPKGNRWLQFLAFLCIVILILGRIVNVLMPLALKNLVAVLEGQTAGSPWSYLLFYVALRFLQGSGGLSAIRDALWTPVLQYSDREMSMLSFNHLLNLSFAWHLRRKTGEVLRVLDRGAAINRTFELILFNIVPTFVDMFLALALFCYYFKWVLALVIFFVMFAYVAASVILTQYRTRVRRQMNERDVITRGIHTDCLLNYETVKYFGGEEHEAARYNEAIAEYQTLEYKVIASLNLLNLVQNFIITTGLLLGSFIVVRDILAQPEPHASNFVYFITYLVQLYGPLNQLGYIYRSVNQALVDTEKLLDLLNEPTDVNDKEGAPDLIVQDGEIEFDNVHFSYDGRNAALKGVSFKVPKGGSVALVGESGSGKSTILRLLYRFYDLGEGQGRILIDGQDIKDVTQKSLRNAIGVVPQDSILFNASIGYNIGYGKFGATPDEIEAAARSAQMHDRIMSFPDGYGTKVGERGVRLSGGEKQRVSIARTLLKNPPILLLDEATSALDTSTEKDIQKALQNLVQGRSSLSIAHRLSTIASADIILVLKDGHIVEQGNFKELMAFGGIFADMWTNQISSTSEPVDKASETSSKQEEVQGYVVEATQAEASSSSSSHHEVQEKSVLDNASLQAENVAEGPTDVVEQREELAAERAPSEALVPSVTEVAPVEAEAATNPEPVSPTNAIAFPSSTDDVEEAEKPSEPLVAFPASSTAPISFPVTDEPETMESTAVEAPKSPPAPGLAVTFGENVNTSPRTGTPDPESEPKRKRISSQNFQRLARRISITTRRQSSTSIIPNILRREASPRVSVDDPTSRGEGSSSNVNTDSPAGSIKGEEAKPKKKDKKDKRKGSTS</sequence>
<dbReference type="Pfam" id="PF00005">
    <property type="entry name" value="ABC_tran"/>
    <property type="match status" value="1"/>
</dbReference>
<dbReference type="STRING" id="181874.A0A409Y9W1"/>
<dbReference type="Pfam" id="PF00664">
    <property type="entry name" value="ABC_membrane"/>
    <property type="match status" value="1"/>
</dbReference>
<dbReference type="Proteomes" id="UP000284842">
    <property type="component" value="Unassembled WGS sequence"/>
</dbReference>
<dbReference type="CDD" id="cd03253">
    <property type="entry name" value="ABCC_ATM1_transporter"/>
    <property type="match status" value="1"/>
</dbReference>
<dbReference type="GO" id="GO:0016887">
    <property type="term" value="F:ATP hydrolysis activity"/>
    <property type="evidence" value="ECO:0007669"/>
    <property type="project" value="InterPro"/>
</dbReference>
<evidence type="ECO:0000313" key="15">
    <source>
        <dbReference type="Proteomes" id="UP000284842"/>
    </source>
</evidence>
<dbReference type="SMART" id="SM00382">
    <property type="entry name" value="AAA"/>
    <property type="match status" value="1"/>
</dbReference>
<protein>
    <recommendedName>
        <fullName evidence="16">ABC transporter domain-containing protein</fullName>
    </recommendedName>
</protein>
<feature type="transmembrane region" description="Helical" evidence="11">
    <location>
        <begin position="179"/>
        <end position="197"/>
    </location>
</feature>
<feature type="domain" description="ABC transporter" evidence="12">
    <location>
        <begin position="706"/>
        <end position="942"/>
    </location>
</feature>
<comment type="caution">
    <text evidence="14">The sequence shown here is derived from an EMBL/GenBank/DDBJ whole genome shotgun (WGS) entry which is preliminary data.</text>
</comment>
<feature type="compositionally biased region" description="Basic and acidic residues" evidence="10">
    <location>
        <begin position="982"/>
        <end position="991"/>
    </location>
</feature>
<evidence type="ECO:0000256" key="7">
    <source>
        <dbReference type="ARBA" id="ARBA00022989"/>
    </source>
</evidence>
<keyword evidence="15" id="KW-1185">Reference proteome</keyword>
<dbReference type="InterPro" id="IPR036640">
    <property type="entry name" value="ABC1_TM_sf"/>
</dbReference>
<evidence type="ECO:0000256" key="4">
    <source>
        <dbReference type="ARBA" id="ARBA00022741"/>
    </source>
</evidence>
<evidence type="ECO:0000256" key="8">
    <source>
        <dbReference type="ARBA" id="ARBA00023136"/>
    </source>
</evidence>
<dbReference type="CDD" id="cd18583">
    <property type="entry name" value="ABC_6TM_HMT1"/>
    <property type="match status" value="1"/>
</dbReference>
<keyword evidence="5" id="KW-0999">Mitochondrion inner membrane</keyword>
<dbReference type="OrthoDB" id="6500128at2759"/>
<evidence type="ECO:0000256" key="3">
    <source>
        <dbReference type="ARBA" id="ARBA00022692"/>
    </source>
</evidence>
<dbReference type="InterPro" id="IPR039421">
    <property type="entry name" value="Type_1_exporter"/>
</dbReference>
<feature type="transmembrane region" description="Helical" evidence="11">
    <location>
        <begin position="141"/>
        <end position="167"/>
    </location>
</feature>
<keyword evidence="5" id="KW-0496">Mitochondrion</keyword>